<protein>
    <submittedName>
        <fullName evidence="8">MFS transporter</fullName>
    </submittedName>
</protein>
<keyword evidence="3" id="KW-1003">Cell membrane</keyword>
<dbReference type="PANTHER" id="PTHR23517">
    <property type="entry name" value="RESISTANCE PROTEIN MDTM, PUTATIVE-RELATED-RELATED"/>
    <property type="match status" value="1"/>
</dbReference>
<evidence type="ECO:0000313" key="8">
    <source>
        <dbReference type="EMBL" id="HIU99483.1"/>
    </source>
</evidence>
<dbReference type="InterPro" id="IPR011701">
    <property type="entry name" value="MFS"/>
</dbReference>
<dbReference type="PANTHER" id="PTHR23517:SF3">
    <property type="entry name" value="INTEGRAL MEMBRANE TRANSPORT PROTEIN"/>
    <property type="match status" value="1"/>
</dbReference>
<feature type="transmembrane region" description="Helical" evidence="7">
    <location>
        <begin position="270"/>
        <end position="294"/>
    </location>
</feature>
<dbReference type="Proteomes" id="UP000886891">
    <property type="component" value="Unassembled WGS sequence"/>
</dbReference>
<evidence type="ECO:0000256" key="2">
    <source>
        <dbReference type="ARBA" id="ARBA00022448"/>
    </source>
</evidence>
<dbReference type="AlphaFoldDB" id="A0A9D1SWT7"/>
<evidence type="ECO:0000313" key="9">
    <source>
        <dbReference type="Proteomes" id="UP000886891"/>
    </source>
</evidence>
<evidence type="ECO:0000256" key="6">
    <source>
        <dbReference type="ARBA" id="ARBA00023136"/>
    </source>
</evidence>
<evidence type="ECO:0000256" key="7">
    <source>
        <dbReference type="SAM" id="Phobius"/>
    </source>
</evidence>
<feature type="transmembrane region" description="Helical" evidence="7">
    <location>
        <begin position="121"/>
        <end position="141"/>
    </location>
</feature>
<accession>A0A9D1SWT7</accession>
<evidence type="ECO:0000256" key="4">
    <source>
        <dbReference type="ARBA" id="ARBA00022692"/>
    </source>
</evidence>
<comment type="subcellular location">
    <subcellularLocation>
        <location evidence="1">Cell membrane</location>
        <topology evidence="1">Multi-pass membrane protein</topology>
    </subcellularLocation>
</comment>
<dbReference type="InterPro" id="IPR036259">
    <property type="entry name" value="MFS_trans_sf"/>
</dbReference>
<reference evidence="8" key="1">
    <citation type="submission" date="2020-10" db="EMBL/GenBank/DDBJ databases">
        <authorList>
            <person name="Gilroy R."/>
        </authorList>
    </citation>
    <scope>NUCLEOTIDE SEQUENCE</scope>
    <source>
        <strain evidence="8">23406</strain>
    </source>
</reference>
<evidence type="ECO:0000256" key="1">
    <source>
        <dbReference type="ARBA" id="ARBA00004651"/>
    </source>
</evidence>
<name>A0A9D1SWT7_9FIRM</name>
<dbReference type="SUPFAM" id="SSF103473">
    <property type="entry name" value="MFS general substrate transporter"/>
    <property type="match status" value="1"/>
</dbReference>
<dbReference type="Pfam" id="PF07690">
    <property type="entry name" value="MFS_1"/>
    <property type="match status" value="1"/>
</dbReference>
<feature type="transmembrane region" description="Helical" evidence="7">
    <location>
        <begin position="366"/>
        <end position="387"/>
    </location>
</feature>
<feature type="transmembrane region" description="Helical" evidence="7">
    <location>
        <begin position="218"/>
        <end position="238"/>
    </location>
</feature>
<feature type="transmembrane region" description="Helical" evidence="7">
    <location>
        <begin position="446"/>
        <end position="466"/>
    </location>
</feature>
<organism evidence="8 9">
    <name type="scientific">Candidatus Stercoripulliclostridium merdipullorum</name>
    <dbReference type="NCBI Taxonomy" id="2840952"/>
    <lineage>
        <taxon>Bacteria</taxon>
        <taxon>Bacillati</taxon>
        <taxon>Bacillota</taxon>
        <taxon>Clostridia</taxon>
        <taxon>Eubacteriales</taxon>
        <taxon>Candidatus Stercoripulliclostridium</taxon>
    </lineage>
</organism>
<sequence>MRCSASVPASRLGPKLWSSILIFGLFGQVAWIVENMYFNVFIDRTMPLADNRFSSVAISVMVAASAITATAATLIGGIWSDRKGNRRRFISFGYLIWGIIIMAFALITVDNVQALGVESVQTATVIAIVIVVIMDCVMSYVGSTANDAAFNAWVTDNTAGPVRGKVEGVIAVMPILAMAAVFGGLDWMTQDTYLSPSGETVVGWVEGGTKIATGNWTLFYVLLGAIVSLIGILGLFLIKDSKNLKPNPASDYRDIWYGFRKSVIKANKNLYYAYIAMGIIGIANNCFMTFLIMYAERTLQYPNGSYIIPVAVIIVTSSIASVVFGILMSKMKDRRKLTLPLLGVYFLGAIGMLLASPLCFEGQTPMAAVCVAGFVLMGANLCLTANLTATVRDLTPPDKTGMFQGIRMVFWVLIPMVIGPALTAIIQQFSEPSGAFDMNGNPIYNYTPYMFLISAIIVVFAVFPVLKLNRAPLAAMTPFAPKEEGTSQTTTSEEQPRA</sequence>
<feature type="transmembrane region" description="Helical" evidence="7">
    <location>
        <begin position="89"/>
        <end position="109"/>
    </location>
</feature>
<feature type="transmembrane region" description="Helical" evidence="7">
    <location>
        <begin position="339"/>
        <end position="360"/>
    </location>
</feature>
<feature type="transmembrane region" description="Helical" evidence="7">
    <location>
        <begin position="12"/>
        <end position="33"/>
    </location>
</feature>
<feature type="transmembrane region" description="Helical" evidence="7">
    <location>
        <begin position="306"/>
        <end position="327"/>
    </location>
</feature>
<dbReference type="InterPro" id="IPR050171">
    <property type="entry name" value="MFS_Transporters"/>
</dbReference>
<dbReference type="Gene3D" id="1.20.1250.20">
    <property type="entry name" value="MFS general substrate transporter like domains"/>
    <property type="match status" value="2"/>
</dbReference>
<reference evidence="8" key="2">
    <citation type="journal article" date="2021" name="PeerJ">
        <title>Extensive microbial diversity within the chicken gut microbiome revealed by metagenomics and culture.</title>
        <authorList>
            <person name="Gilroy R."/>
            <person name="Ravi A."/>
            <person name="Getino M."/>
            <person name="Pursley I."/>
            <person name="Horton D.L."/>
            <person name="Alikhan N.F."/>
            <person name="Baker D."/>
            <person name="Gharbi K."/>
            <person name="Hall N."/>
            <person name="Watson M."/>
            <person name="Adriaenssens E.M."/>
            <person name="Foster-Nyarko E."/>
            <person name="Jarju S."/>
            <person name="Secka A."/>
            <person name="Antonio M."/>
            <person name="Oren A."/>
            <person name="Chaudhuri R.R."/>
            <person name="La Ragione R."/>
            <person name="Hildebrand F."/>
            <person name="Pallen M.J."/>
        </authorList>
    </citation>
    <scope>NUCLEOTIDE SEQUENCE</scope>
    <source>
        <strain evidence="8">23406</strain>
    </source>
</reference>
<dbReference type="GO" id="GO:0005886">
    <property type="term" value="C:plasma membrane"/>
    <property type="evidence" value="ECO:0007669"/>
    <property type="project" value="UniProtKB-SubCell"/>
</dbReference>
<evidence type="ECO:0000256" key="5">
    <source>
        <dbReference type="ARBA" id="ARBA00022989"/>
    </source>
</evidence>
<keyword evidence="5 7" id="KW-1133">Transmembrane helix</keyword>
<dbReference type="CDD" id="cd06174">
    <property type="entry name" value="MFS"/>
    <property type="match status" value="1"/>
</dbReference>
<keyword evidence="4 7" id="KW-0812">Transmembrane</keyword>
<feature type="transmembrane region" description="Helical" evidence="7">
    <location>
        <begin position="53"/>
        <end position="77"/>
    </location>
</feature>
<feature type="transmembrane region" description="Helical" evidence="7">
    <location>
        <begin position="408"/>
        <end position="426"/>
    </location>
</feature>
<evidence type="ECO:0000256" key="3">
    <source>
        <dbReference type="ARBA" id="ARBA00022475"/>
    </source>
</evidence>
<dbReference type="EMBL" id="DVOH01000001">
    <property type="protein sequence ID" value="HIU99483.1"/>
    <property type="molecule type" value="Genomic_DNA"/>
</dbReference>
<feature type="transmembrane region" description="Helical" evidence="7">
    <location>
        <begin position="169"/>
        <end position="188"/>
    </location>
</feature>
<comment type="caution">
    <text evidence="8">The sequence shown here is derived from an EMBL/GenBank/DDBJ whole genome shotgun (WGS) entry which is preliminary data.</text>
</comment>
<proteinExistence type="predicted"/>
<keyword evidence="6 7" id="KW-0472">Membrane</keyword>
<dbReference type="GO" id="GO:0022857">
    <property type="term" value="F:transmembrane transporter activity"/>
    <property type="evidence" value="ECO:0007669"/>
    <property type="project" value="InterPro"/>
</dbReference>
<keyword evidence="2" id="KW-0813">Transport</keyword>
<gene>
    <name evidence="8" type="ORF">IAB14_00015</name>
</gene>